<dbReference type="EMBL" id="CP117826">
    <property type="protein sequence ID" value="XCC61782.1"/>
    <property type="molecule type" value="Genomic_DNA"/>
</dbReference>
<protein>
    <submittedName>
        <fullName evidence="1">Uncharacterized protein</fullName>
    </submittedName>
</protein>
<proteinExistence type="predicted"/>
<accession>A0AAU8A7D7</accession>
<dbReference type="RefSeq" id="WP_353423172.1">
    <property type="nucleotide sequence ID" value="NZ_CP117826.1"/>
</dbReference>
<evidence type="ECO:0000313" key="1">
    <source>
        <dbReference type="EMBL" id="XCC61782.1"/>
    </source>
</evidence>
<name>A0AAU8A7D7_9FIRM</name>
<gene>
    <name evidence="1" type="ORF">PUP29_09615</name>
</gene>
<dbReference type="AlphaFoldDB" id="A0AAU8A7D7"/>
<reference evidence="1" key="1">
    <citation type="submission" date="2023-02" db="EMBL/GenBank/DDBJ databases">
        <title>Gut commensal Christensenella minuta modulates host metabolism via a new class of secondary bile acids.</title>
        <authorList>
            <person name="Liu C."/>
        </authorList>
    </citation>
    <scope>NUCLEOTIDE SEQUENCE</scope>
    <source>
        <strain evidence="1">CA70</strain>
    </source>
</reference>
<sequence>MQQRPEYAYAPGMEYEYVTPEGVRFSGGEVEIPQDNIVFSKGGNGDSQIPQGYSLPELIQDNSEWYEVSDNGDIMISDSAYITAKEGRKHHGKYADALKWKDNQVNKAYNSYVYQVELHHDKIAHPEKYIEDWNQKFLEEQLGYLKKWKKDAMRNVQEASIMQGILRERGVIK</sequence>
<organism evidence="1">
    <name type="scientific">Christensenella massiliensis</name>
    <dbReference type="NCBI Taxonomy" id="1805714"/>
    <lineage>
        <taxon>Bacteria</taxon>
        <taxon>Bacillati</taxon>
        <taxon>Bacillota</taxon>
        <taxon>Clostridia</taxon>
        <taxon>Christensenellales</taxon>
        <taxon>Christensenellaceae</taxon>
        <taxon>Christensenella</taxon>
    </lineage>
</organism>